<gene>
    <name evidence="2" type="ORF">HPB48_010726</name>
</gene>
<dbReference type="OMA" id="GLHEVCE"/>
<organism evidence="2 3">
    <name type="scientific">Haemaphysalis longicornis</name>
    <name type="common">Bush tick</name>
    <dbReference type="NCBI Taxonomy" id="44386"/>
    <lineage>
        <taxon>Eukaryota</taxon>
        <taxon>Metazoa</taxon>
        <taxon>Ecdysozoa</taxon>
        <taxon>Arthropoda</taxon>
        <taxon>Chelicerata</taxon>
        <taxon>Arachnida</taxon>
        <taxon>Acari</taxon>
        <taxon>Parasitiformes</taxon>
        <taxon>Ixodida</taxon>
        <taxon>Ixodoidea</taxon>
        <taxon>Ixodidae</taxon>
        <taxon>Haemaphysalinae</taxon>
        <taxon>Haemaphysalis</taxon>
    </lineage>
</organism>
<dbReference type="VEuPathDB" id="VectorBase:HLOH_062557"/>
<accession>A0A9J6G645</accession>
<dbReference type="InterPro" id="IPR004823">
    <property type="entry name" value="TAF_TATA-bd_Histone-like_dom"/>
</dbReference>
<sequence length="93" mass="10197">MASKESKTVSNLSPESMKVIAESIGISNLPDEAAKELADEITYRLKVIAQVCVRFRASGRRGRAVRGLHEVCELFSPPLFKFAGGKALFERVS</sequence>
<protein>
    <recommendedName>
        <fullName evidence="1">TATA box binding protein associated factor (TAF) histone-like fold domain-containing protein</fullName>
    </recommendedName>
</protein>
<evidence type="ECO:0000259" key="1">
    <source>
        <dbReference type="SMART" id="SM00803"/>
    </source>
</evidence>
<name>A0A9J6G645_HAELO</name>
<dbReference type="OrthoDB" id="361039at2759"/>
<dbReference type="Proteomes" id="UP000821853">
    <property type="component" value="Chromosome 3"/>
</dbReference>
<dbReference type="Pfam" id="PF02969">
    <property type="entry name" value="TAF"/>
    <property type="match status" value="1"/>
</dbReference>
<dbReference type="AlphaFoldDB" id="A0A9J6G645"/>
<dbReference type="SUPFAM" id="SSF47113">
    <property type="entry name" value="Histone-fold"/>
    <property type="match status" value="1"/>
</dbReference>
<feature type="domain" description="TATA box binding protein associated factor (TAF) histone-like fold" evidence="1">
    <location>
        <begin position="11"/>
        <end position="66"/>
    </location>
</feature>
<dbReference type="SMART" id="SM00803">
    <property type="entry name" value="TAF"/>
    <property type="match status" value="1"/>
</dbReference>
<dbReference type="InterPro" id="IPR009072">
    <property type="entry name" value="Histone-fold"/>
</dbReference>
<comment type="caution">
    <text evidence="2">The sequence shown here is derived from an EMBL/GenBank/DDBJ whole genome shotgun (WGS) entry which is preliminary data.</text>
</comment>
<dbReference type="EMBL" id="JABSTR010000005">
    <property type="protein sequence ID" value="KAH9370611.1"/>
    <property type="molecule type" value="Genomic_DNA"/>
</dbReference>
<keyword evidence="3" id="KW-1185">Reference proteome</keyword>
<evidence type="ECO:0000313" key="2">
    <source>
        <dbReference type="EMBL" id="KAH9370611.1"/>
    </source>
</evidence>
<dbReference type="GO" id="GO:0046982">
    <property type="term" value="F:protein heterodimerization activity"/>
    <property type="evidence" value="ECO:0007669"/>
    <property type="project" value="InterPro"/>
</dbReference>
<dbReference type="Gene3D" id="1.10.20.10">
    <property type="entry name" value="Histone, subunit A"/>
    <property type="match status" value="1"/>
</dbReference>
<reference evidence="2 3" key="1">
    <citation type="journal article" date="2020" name="Cell">
        <title>Large-Scale Comparative Analyses of Tick Genomes Elucidate Their Genetic Diversity and Vector Capacities.</title>
        <authorList>
            <consortium name="Tick Genome and Microbiome Consortium (TIGMIC)"/>
            <person name="Jia N."/>
            <person name="Wang J."/>
            <person name="Shi W."/>
            <person name="Du L."/>
            <person name="Sun Y."/>
            <person name="Zhan W."/>
            <person name="Jiang J.F."/>
            <person name="Wang Q."/>
            <person name="Zhang B."/>
            <person name="Ji P."/>
            <person name="Bell-Sakyi L."/>
            <person name="Cui X.M."/>
            <person name="Yuan T.T."/>
            <person name="Jiang B.G."/>
            <person name="Yang W.F."/>
            <person name="Lam T.T."/>
            <person name="Chang Q.C."/>
            <person name="Ding S.J."/>
            <person name="Wang X.J."/>
            <person name="Zhu J.G."/>
            <person name="Ruan X.D."/>
            <person name="Zhao L."/>
            <person name="Wei J.T."/>
            <person name="Ye R.Z."/>
            <person name="Que T.C."/>
            <person name="Du C.H."/>
            <person name="Zhou Y.H."/>
            <person name="Cheng J.X."/>
            <person name="Dai P.F."/>
            <person name="Guo W.B."/>
            <person name="Han X.H."/>
            <person name="Huang E.J."/>
            <person name="Li L.F."/>
            <person name="Wei W."/>
            <person name="Gao Y.C."/>
            <person name="Liu J.Z."/>
            <person name="Shao H.Z."/>
            <person name="Wang X."/>
            <person name="Wang C.C."/>
            <person name="Yang T.C."/>
            <person name="Huo Q.B."/>
            <person name="Li W."/>
            <person name="Chen H.Y."/>
            <person name="Chen S.E."/>
            <person name="Zhou L.G."/>
            <person name="Ni X.B."/>
            <person name="Tian J.H."/>
            <person name="Sheng Y."/>
            <person name="Liu T."/>
            <person name="Pan Y.S."/>
            <person name="Xia L.Y."/>
            <person name="Li J."/>
            <person name="Zhao F."/>
            <person name="Cao W.C."/>
        </authorList>
    </citation>
    <scope>NUCLEOTIDE SEQUENCE [LARGE SCALE GENOMIC DNA]</scope>
    <source>
        <strain evidence="2">HaeL-2018</strain>
    </source>
</reference>
<proteinExistence type="predicted"/>
<dbReference type="CDD" id="cd22931">
    <property type="entry name" value="HFD_TAF6"/>
    <property type="match status" value="1"/>
</dbReference>
<evidence type="ECO:0000313" key="3">
    <source>
        <dbReference type="Proteomes" id="UP000821853"/>
    </source>
</evidence>